<dbReference type="AlphaFoldDB" id="A0A0A9GZK9"/>
<evidence type="ECO:0000256" key="1">
    <source>
        <dbReference type="SAM" id="MobiDB-lite"/>
    </source>
</evidence>
<evidence type="ECO:0000313" key="2">
    <source>
        <dbReference type="EMBL" id="JAE30425.1"/>
    </source>
</evidence>
<name>A0A0A9GZK9_ARUDO</name>
<dbReference type="EMBL" id="GBRH01167471">
    <property type="protein sequence ID" value="JAE30425.1"/>
    <property type="molecule type" value="Transcribed_RNA"/>
</dbReference>
<sequence length="64" mass="7018">MRCRHHPQQQNLPCHLCPSRDGGAASPNMDAPSLTQAPLFPQLHICSNLVFVSAKFGSTNVNLY</sequence>
<organism evidence="2">
    <name type="scientific">Arundo donax</name>
    <name type="common">Giant reed</name>
    <name type="synonym">Donax arundinaceus</name>
    <dbReference type="NCBI Taxonomy" id="35708"/>
    <lineage>
        <taxon>Eukaryota</taxon>
        <taxon>Viridiplantae</taxon>
        <taxon>Streptophyta</taxon>
        <taxon>Embryophyta</taxon>
        <taxon>Tracheophyta</taxon>
        <taxon>Spermatophyta</taxon>
        <taxon>Magnoliopsida</taxon>
        <taxon>Liliopsida</taxon>
        <taxon>Poales</taxon>
        <taxon>Poaceae</taxon>
        <taxon>PACMAD clade</taxon>
        <taxon>Arundinoideae</taxon>
        <taxon>Arundineae</taxon>
        <taxon>Arundo</taxon>
    </lineage>
</organism>
<accession>A0A0A9GZK9</accession>
<proteinExistence type="predicted"/>
<reference evidence="2" key="2">
    <citation type="journal article" date="2015" name="Data Brief">
        <title>Shoot transcriptome of the giant reed, Arundo donax.</title>
        <authorList>
            <person name="Barrero R.A."/>
            <person name="Guerrero F.D."/>
            <person name="Moolhuijzen P."/>
            <person name="Goolsby J.A."/>
            <person name="Tidwell J."/>
            <person name="Bellgard S.E."/>
            <person name="Bellgard M.I."/>
        </authorList>
    </citation>
    <scope>NUCLEOTIDE SEQUENCE</scope>
    <source>
        <tissue evidence="2">Shoot tissue taken approximately 20 cm above the soil surface</tissue>
    </source>
</reference>
<feature type="region of interest" description="Disordered" evidence="1">
    <location>
        <begin position="1"/>
        <end position="30"/>
    </location>
</feature>
<reference evidence="2" key="1">
    <citation type="submission" date="2014-09" db="EMBL/GenBank/DDBJ databases">
        <authorList>
            <person name="Magalhaes I.L.F."/>
            <person name="Oliveira U."/>
            <person name="Santos F.R."/>
            <person name="Vidigal T.H.D.A."/>
            <person name="Brescovit A.D."/>
            <person name="Santos A.J."/>
        </authorList>
    </citation>
    <scope>NUCLEOTIDE SEQUENCE</scope>
    <source>
        <tissue evidence="2">Shoot tissue taken approximately 20 cm above the soil surface</tissue>
    </source>
</reference>
<protein>
    <submittedName>
        <fullName evidence="2">Uncharacterized protein</fullName>
    </submittedName>
</protein>